<protein>
    <submittedName>
        <fullName evidence="5">Outer membrane protein OmpA-like peptidoglycan-associated protein</fullName>
    </submittedName>
</protein>
<organism evidence="5 6">
    <name type="scientific">Panacagrimonas perspica</name>
    <dbReference type="NCBI Taxonomy" id="381431"/>
    <lineage>
        <taxon>Bacteria</taxon>
        <taxon>Pseudomonadati</taxon>
        <taxon>Pseudomonadota</taxon>
        <taxon>Gammaproteobacteria</taxon>
        <taxon>Nevskiales</taxon>
        <taxon>Nevskiaceae</taxon>
        <taxon>Panacagrimonas</taxon>
    </lineage>
</organism>
<feature type="chain" id="PRO_5030099566" evidence="3">
    <location>
        <begin position="19"/>
        <end position="438"/>
    </location>
</feature>
<proteinExistence type="predicted"/>
<accession>A0A4R7PAB5</accession>
<gene>
    <name evidence="5" type="ORF">DFR24_0224</name>
</gene>
<dbReference type="InterPro" id="IPR036737">
    <property type="entry name" value="OmpA-like_sf"/>
</dbReference>
<evidence type="ECO:0000256" key="3">
    <source>
        <dbReference type="SAM" id="SignalP"/>
    </source>
</evidence>
<feature type="region of interest" description="Disordered" evidence="2">
    <location>
        <begin position="101"/>
        <end position="122"/>
    </location>
</feature>
<dbReference type="EMBL" id="SOBT01000008">
    <property type="protein sequence ID" value="TDU30867.1"/>
    <property type="molecule type" value="Genomic_DNA"/>
</dbReference>
<dbReference type="InterPro" id="IPR028974">
    <property type="entry name" value="TSP_type-3_rpt"/>
</dbReference>
<feature type="compositionally biased region" description="Low complexity" evidence="2">
    <location>
        <begin position="101"/>
        <end position="111"/>
    </location>
</feature>
<dbReference type="InterPro" id="IPR003367">
    <property type="entry name" value="Thrombospondin_3-like_rpt"/>
</dbReference>
<feature type="domain" description="OmpA-like" evidence="4">
    <location>
        <begin position="156"/>
        <end position="241"/>
    </location>
</feature>
<feature type="compositionally biased region" description="Pro residues" evidence="2">
    <location>
        <begin position="112"/>
        <end position="122"/>
    </location>
</feature>
<evidence type="ECO:0000313" key="5">
    <source>
        <dbReference type="EMBL" id="TDU30867.1"/>
    </source>
</evidence>
<dbReference type="InterPro" id="IPR006665">
    <property type="entry name" value="OmpA-like"/>
</dbReference>
<dbReference type="GO" id="GO:0007155">
    <property type="term" value="P:cell adhesion"/>
    <property type="evidence" value="ECO:0007669"/>
    <property type="project" value="InterPro"/>
</dbReference>
<dbReference type="GO" id="GO:0005509">
    <property type="term" value="F:calcium ion binding"/>
    <property type="evidence" value="ECO:0007669"/>
    <property type="project" value="InterPro"/>
</dbReference>
<evidence type="ECO:0000313" key="6">
    <source>
        <dbReference type="Proteomes" id="UP000295341"/>
    </source>
</evidence>
<dbReference type="Gene3D" id="3.30.1330.60">
    <property type="entry name" value="OmpA-like domain"/>
    <property type="match status" value="2"/>
</dbReference>
<sequence>MIVVGGLLAGLMAGIAQAAARPVPDTDGDGIADATDDCPQSPAGARVDAKGCALDEDVDGVADGLDLCPTSAFGAVVNAEGCAAGQKPQAGLAARASAGATKPGAAATPSRPAGPLPVLARPPAPVLPKAPVGAPSDAAAEPSEIVILSEPERTFYFHEGDAELSWAARRSIKQSAQELLPELEKNASMNLVLSGHGDTKSDGTMAPRLATSRARAVRDFLVASGVPQQRISMRVPGAGEPRYFGASLGRNCRVELRVVNGPAPVTQIPVFQIRKGTSGAPPVTPPTAVPVPVPAPVAVAKPALPPPPAPVAAPKPAAPVAKPAPPAPAAVSAERSVSRTSINFAPYSAVLDADSVNVLEDFIKSGARVMRSDTSARVVVTSGVDASEIGPPATQLAESRAATVRAKLVALGIARNSVDVSTKTPTAARRADVSIVVR</sequence>
<feature type="region of interest" description="Disordered" evidence="2">
    <location>
        <begin position="309"/>
        <end position="328"/>
    </location>
</feature>
<name>A0A4R7PAB5_9GAMM</name>
<dbReference type="SUPFAM" id="SSF103647">
    <property type="entry name" value="TSP type-3 repeat"/>
    <property type="match status" value="1"/>
</dbReference>
<dbReference type="AlphaFoldDB" id="A0A4R7PAB5"/>
<dbReference type="SUPFAM" id="SSF103088">
    <property type="entry name" value="OmpA-like"/>
    <property type="match status" value="2"/>
</dbReference>
<dbReference type="Proteomes" id="UP000295341">
    <property type="component" value="Unassembled WGS sequence"/>
</dbReference>
<evidence type="ECO:0000256" key="1">
    <source>
        <dbReference type="ARBA" id="ARBA00022729"/>
    </source>
</evidence>
<comment type="caution">
    <text evidence="5">The sequence shown here is derived from an EMBL/GenBank/DDBJ whole genome shotgun (WGS) entry which is preliminary data.</text>
</comment>
<keyword evidence="6" id="KW-1185">Reference proteome</keyword>
<dbReference type="Gene3D" id="4.10.1080.10">
    <property type="entry name" value="TSP type-3 repeat"/>
    <property type="match status" value="1"/>
</dbReference>
<evidence type="ECO:0000256" key="2">
    <source>
        <dbReference type="SAM" id="MobiDB-lite"/>
    </source>
</evidence>
<dbReference type="Pfam" id="PF02412">
    <property type="entry name" value="TSP_3"/>
    <property type="match status" value="2"/>
</dbReference>
<dbReference type="Pfam" id="PF00691">
    <property type="entry name" value="OmpA"/>
    <property type="match status" value="1"/>
</dbReference>
<reference evidence="5 6" key="1">
    <citation type="submission" date="2019-03" db="EMBL/GenBank/DDBJ databases">
        <title>Genomic Encyclopedia of Type Strains, Phase IV (KMG-IV): sequencing the most valuable type-strain genomes for metagenomic binning, comparative biology and taxonomic classification.</title>
        <authorList>
            <person name="Goeker M."/>
        </authorList>
    </citation>
    <scope>NUCLEOTIDE SEQUENCE [LARGE SCALE GENOMIC DNA]</scope>
    <source>
        <strain evidence="5 6">DSM 26377</strain>
    </source>
</reference>
<keyword evidence="1 3" id="KW-0732">Signal</keyword>
<feature type="signal peptide" evidence="3">
    <location>
        <begin position="1"/>
        <end position="18"/>
    </location>
</feature>
<evidence type="ECO:0000259" key="4">
    <source>
        <dbReference type="Pfam" id="PF00691"/>
    </source>
</evidence>